<dbReference type="Gene3D" id="3.40.50.720">
    <property type="entry name" value="NAD(P)-binding Rossmann-like Domain"/>
    <property type="match status" value="1"/>
</dbReference>
<dbReference type="EC" id="1.7.-.-" evidence="2"/>
<accession>A0A231H0S3</accession>
<keyword evidence="2" id="KW-0560">Oxidoreductase</keyword>
<dbReference type="InterPro" id="IPR051604">
    <property type="entry name" value="Ergot_Alk_Oxidoreductase"/>
</dbReference>
<evidence type="ECO:0000259" key="1">
    <source>
        <dbReference type="Pfam" id="PF05368"/>
    </source>
</evidence>
<dbReference type="CDD" id="cd05269">
    <property type="entry name" value="TMR_SDR_a"/>
    <property type="match status" value="1"/>
</dbReference>
<name>A0A231H0S3_9NOCA</name>
<reference evidence="2 3" key="1">
    <citation type="submission" date="2017-07" db="EMBL/GenBank/DDBJ databases">
        <title>First draft Genome Sequence of Nocardia cerradoensis isolated from human infection.</title>
        <authorList>
            <person name="Carrasco G."/>
        </authorList>
    </citation>
    <scope>NUCLEOTIDE SEQUENCE [LARGE SCALE GENOMIC DNA]</scope>
    <source>
        <strain evidence="2 3">CNM20130759</strain>
    </source>
</reference>
<dbReference type="RefSeq" id="WP_094026866.1">
    <property type="nucleotide sequence ID" value="NZ_NGAF01000013.1"/>
</dbReference>
<dbReference type="SUPFAM" id="SSF51735">
    <property type="entry name" value="NAD(P)-binding Rossmann-fold domains"/>
    <property type="match status" value="1"/>
</dbReference>
<evidence type="ECO:0000313" key="3">
    <source>
        <dbReference type="Proteomes" id="UP000215506"/>
    </source>
</evidence>
<gene>
    <name evidence="2" type="primary">azoB_9</name>
    <name evidence="2" type="ORF">B7C42_05261</name>
</gene>
<dbReference type="InterPro" id="IPR008030">
    <property type="entry name" value="NmrA-like"/>
</dbReference>
<organism evidence="2 3">
    <name type="scientific">Nocardia cerradoensis</name>
    <dbReference type="NCBI Taxonomy" id="85688"/>
    <lineage>
        <taxon>Bacteria</taxon>
        <taxon>Bacillati</taxon>
        <taxon>Actinomycetota</taxon>
        <taxon>Actinomycetes</taxon>
        <taxon>Mycobacteriales</taxon>
        <taxon>Nocardiaceae</taxon>
        <taxon>Nocardia</taxon>
    </lineage>
</organism>
<proteinExistence type="predicted"/>
<sequence length="294" mass="30771">MILVFGATGSIGRHVVGHLRREQVPFRAFVRDAIRGRELGADVAVGDLDEPETLTAALAGVDRIFLCSPGAVPVSGPQPMIAQQNAVIDAAVRAGVERVVKVSVWGARVGGLLAEGAHGEIEAHLEASGLEWSVLQPSGFMQNFLTGAGSFTDSGDLIGAYGDAGVSYVDCADIAACAVELLTGGRGGGERFVVTGPQALSHTEIAAELSRVIGRTVSYVDLPVREFAQRLVAQGLPAAFADDVAQLYREVAAGTLSETTSAVADLTGRPATTFAEFLDREGEALRHWPPRIPD</sequence>
<dbReference type="EMBL" id="NGAF01000013">
    <property type="protein sequence ID" value="OXR42485.1"/>
    <property type="molecule type" value="Genomic_DNA"/>
</dbReference>
<dbReference type="InterPro" id="IPR036291">
    <property type="entry name" value="NAD(P)-bd_dom_sf"/>
</dbReference>
<feature type="domain" description="NmrA-like" evidence="1">
    <location>
        <begin position="2"/>
        <end position="278"/>
    </location>
</feature>
<keyword evidence="3" id="KW-1185">Reference proteome</keyword>
<dbReference type="Pfam" id="PF05368">
    <property type="entry name" value="NmrA"/>
    <property type="match status" value="1"/>
</dbReference>
<comment type="caution">
    <text evidence="2">The sequence shown here is derived from an EMBL/GenBank/DDBJ whole genome shotgun (WGS) entry which is preliminary data.</text>
</comment>
<evidence type="ECO:0000313" key="2">
    <source>
        <dbReference type="EMBL" id="OXR42485.1"/>
    </source>
</evidence>
<dbReference type="PANTHER" id="PTHR43162:SF1">
    <property type="entry name" value="PRESTALK A DIFFERENTIATION PROTEIN A"/>
    <property type="match status" value="1"/>
</dbReference>
<dbReference type="GO" id="GO:0016491">
    <property type="term" value="F:oxidoreductase activity"/>
    <property type="evidence" value="ECO:0007669"/>
    <property type="project" value="UniProtKB-KW"/>
</dbReference>
<dbReference type="Proteomes" id="UP000215506">
    <property type="component" value="Unassembled WGS sequence"/>
</dbReference>
<dbReference type="AlphaFoldDB" id="A0A231H0S3"/>
<dbReference type="Gene3D" id="3.90.25.10">
    <property type="entry name" value="UDP-galactose 4-epimerase, domain 1"/>
    <property type="match status" value="1"/>
</dbReference>
<dbReference type="PANTHER" id="PTHR43162">
    <property type="match status" value="1"/>
</dbReference>
<protein>
    <submittedName>
        <fullName evidence="2">NAD(P)H azoreductase</fullName>
        <ecNumber evidence="2">1.7.-.-</ecNumber>
    </submittedName>
</protein>